<dbReference type="EMBL" id="OX465081">
    <property type="protein sequence ID" value="CAI9284815.1"/>
    <property type="molecule type" value="Genomic_DNA"/>
</dbReference>
<gene>
    <name evidence="2" type="ORF">LSALG_LOCUS24320</name>
</gene>
<sequence length="210" mass="24127">MLGFEYQSKRGYIGLDYYGRTARIKIMPFGIHKGHTESMMKLVDKESRAKEHNQQFEEKTVLLGVHDIDIFKGINLKLLAMEQMLKLHPYCKLGYRLIIYIDKPLSVGERVAYYSIAECVVVKSEASKGLVVEKIFTSMDENGKPVHFVLCVGNDRSTEDMFEIIENSISRKEKYYLDDTNEVILMLESMVEASDSPALSKDENYGSRYP</sequence>
<name>A0AA36E866_LACSI</name>
<comment type="similarity">
    <text evidence="1">In the N-terminal section; belongs to the glycosyltransferase 20 family.</text>
</comment>
<organism evidence="2 3">
    <name type="scientific">Lactuca saligna</name>
    <name type="common">Willowleaf lettuce</name>
    <dbReference type="NCBI Taxonomy" id="75948"/>
    <lineage>
        <taxon>Eukaryota</taxon>
        <taxon>Viridiplantae</taxon>
        <taxon>Streptophyta</taxon>
        <taxon>Embryophyta</taxon>
        <taxon>Tracheophyta</taxon>
        <taxon>Spermatophyta</taxon>
        <taxon>Magnoliopsida</taxon>
        <taxon>eudicotyledons</taxon>
        <taxon>Gunneridae</taxon>
        <taxon>Pentapetalae</taxon>
        <taxon>asterids</taxon>
        <taxon>campanulids</taxon>
        <taxon>Asterales</taxon>
        <taxon>Asteraceae</taxon>
        <taxon>Cichorioideae</taxon>
        <taxon>Cichorieae</taxon>
        <taxon>Lactucinae</taxon>
        <taxon>Lactuca</taxon>
    </lineage>
</organism>
<dbReference type="InterPro" id="IPR003337">
    <property type="entry name" value="Trehalose_PPase"/>
</dbReference>
<protein>
    <submittedName>
        <fullName evidence="2">Uncharacterized protein</fullName>
    </submittedName>
</protein>
<dbReference type="Gene3D" id="3.40.50.1000">
    <property type="entry name" value="HAD superfamily/HAD-like"/>
    <property type="match status" value="1"/>
</dbReference>
<dbReference type="Pfam" id="PF00982">
    <property type="entry name" value="Glyco_transf_20"/>
    <property type="match status" value="1"/>
</dbReference>
<evidence type="ECO:0000313" key="3">
    <source>
        <dbReference type="Proteomes" id="UP001177003"/>
    </source>
</evidence>
<proteinExistence type="inferred from homology"/>
<reference evidence="2" key="1">
    <citation type="submission" date="2023-04" db="EMBL/GenBank/DDBJ databases">
        <authorList>
            <person name="Vijverberg K."/>
            <person name="Xiong W."/>
            <person name="Schranz E."/>
        </authorList>
    </citation>
    <scope>NUCLEOTIDE SEQUENCE</scope>
</reference>
<dbReference type="GO" id="GO:0004805">
    <property type="term" value="F:trehalose-phosphatase activity"/>
    <property type="evidence" value="ECO:0007669"/>
    <property type="project" value="TreeGrafter"/>
</dbReference>
<accession>A0AA36E866</accession>
<evidence type="ECO:0000313" key="2">
    <source>
        <dbReference type="EMBL" id="CAI9284815.1"/>
    </source>
</evidence>
<dbReference type="PANTHER" id="PTHR10788:SF113">
    <property type="entry name" value="TREHALOSE 6-PHOSPHATE PHOSPHATASE"/>
    <property type="match status" value="1"/>
</dbReference>
<dbReference type="InterPro" id="IPR023214">
    <property type="entry name" value="HAD_sf"/>
</dbReference>
<dbReference type="Proteomes" id="UP001177003">
    <property type="component" value="Chromosome 5"/>
</dbReference>
<dbReference type="Pfam" id="PF02358">
    <property type="entry name" value="Trehalose_PPase"/>
    <property type="match status" value="1"/>
</dbReference>
<dbReference type="InterPro" id="IPR001830">
    <property type="entry name" value="Glyco_trans_20"/>
</dbReference>
<dbReference type="AlphaFoldDB" id="A0AA36E866"/>
<dbReference type="GO" id="GO:0005829">
    <property type="term" value="C:cytosol"/>
    <property type="evidence" value="ECO:0007669"/>
    <property type="project" value="TreeGrafter"/>
</dbReference>
<keyword evidence="3" id="KW-1185">Reference proteome</keyword>
<dbReference type="PANTHER" id="PTHR10788">
    <property type="entry name" value="TREHALOSE-6-PHOSPHATE SYNTHASE"/>
    <property type="match status" value="1"/>
</dbReference>
<dbReference type="GO" id="GO:0005992">
    <property type="term" value="P:trehalose biosynthetic process"/>
    <property type="evidence" value="ECO:0007669"/>
    <property type="project" value="InterPro"/>
</dbReference>
<dbReference type="SUPFAM" id="SSF53756">
    <property type="entry name" value="UDP-Glycosyltransferase/glycogen phosphorylase"/>
    <property type="match status" value="1"/>
</dbReference>
<evidence type="ECO:0000256" key="1">
    <source>
        <dbReference type="ARBA" id="ARBA00005409"/>
    </source>
</evidence>
<dbReference type="Gene3D" id="3.40.50.2000">
    <property type="entry name" value="Glycogen Phosphorylase B"/>
    <property type="match status" value="2"/>
</dbReference>